<keyword evidence="9" id="KW-1185">Reference proteome</keyword>
<dbReference type="GO" id="GO:0000270">
    <property type="term" value="P:peptidoglycan metabolic process"/>
    <property type="evidence" value="ECO:0007669"/>
    <property type="project" value="InterPro"/>
</dbReference>
<feature type="domain" description="Transglycosylase SLT" evidence="5">
    <location>
        <begin position="1426"/>
        <end position="1534"/>
    </location>
</feature>
<feature type="compositionally biased region" description="Low complexity" evidence="4">
    <location>
        <begin position="1301"/>
        <end position="1318"/>
    </location>
</feature>
<dbReference type="Gene3D" id="2.70.70.10">
    <property type="entry name" value="Glucose Permease (Domain IIA)"/>
    <property type="match status" value="1"/>
</dbReference>
<dbReference type="NCBIfam" id="TIGR01760">
    <property type="entry name" value="tape_meas_TP901"/>
    <property type="match status" value="1"/>
</dbReference>
<feature type="coiled-coil region" evidence="3">
    <location>
        <begin position="1213"/>
        <end position="1260"/>
    </location>
</feature>
<dbReference type="InterPro" id="IPR010090">
    <property type="entry name" value="Phage_tape_meas"/>
</dbReference>
<evidence type="ECO:0000259" key="7">
    <source>
        <dbReference type="Pfam" id="PF10145"/>
    </source>
</evidence>
<feature type="coiled-coil region" evidence="3">
    <location>
        <begin position="1981"/>
        <end position="2068"/>
    </location>
</feature>
<dbReference type="InterPro" id="IPR023346">
    <property type="entry name" value="Lysozyme-like_dom_sf"/>
</dbReference>
<evidence type="ECO:0000313" key="8">
    <source>
        <dbReference type="EMBL" id="QIW79965.1"/>
    </source>
</evidence>
<dbReference type="KEGG" id="bteq:G4P54_09190"/>
<dbReference type="InterPro" id="IPR011055">
    <property type="entry name" value="Dup_hybrid_motif"/>
</dbReference>
<gene>
    <name evidence="8" type="ORF">G4P54_09190</name>
</gene>
<dbReference type="InterPro" id="IPR000189">
    <property type="entry name" value="Transglyc_AS"/>
</dbReference>
<evidence type="ECO:0000256" key="1">
    <source>
        <dbReference type="ARBA" id="ARBA00007734"/>
    </source>
</evidence>
<dbReference type="GO" id="GO:0016020">
    <property type="term" value="C:membrane"/>
    <property type="evidence" value="ECO:0007669"/>
    <property type="project" value="InterPro"/>
</dbReference>
<dbReference type="Gene3D" id="1.10.530.10">
    <property type="match status" value="1"/>
</dbReference>
<dbReference type="CDD" id="cd12797">
    <property type="entry name" value="M23_peptidase"/>
    <property type="match status" value="1"/>
</dbReference>
<keyword evidence="2 3" id="KW-0175">Coiled coil</keyword>
<evidence type="ECO:0000259" key="5">
    <source>
        <dbReference type="Pfam" id="PF01464"/>
    </source>
</evidence>
<protein>
    <submittedName>
        <fullName evidence="8">Phage tail tape measure protein</fullName>
    </submittedName>
</protein>
<dbReference type="Pfam" id="PF01464">
    <property type="entry name" value="SLT"/>
    <property type="match status" value="1"/>
</dbReference>
<dbReference type="EMBL" id="CP048852">
    <property type="protein sequence ID" value="QIW79965.1"/>
    <property type="molecule type" value="Genomic_DNA"/>
</dbReference>
<dbReference type="SUPFAM" id="SSF53955">
    <property type="entry name" value="Lysozyme-like"/>
    <property type="match status" value="1"/>
</dbReference>
<feature type="coiled-coil region" evidence="3">
    <location>
        <begin position="13"/>
        <end position="71"/>
    </location>
</feature>
<dbReference type="Pfam" id="PF01551">
    <property type="entry name" value="Peptidase_M23"/>
    <property type="match status" value="1"/>
</dbReference>
<organism evidence="8 9">
    <name type="scientific">Bacillus tequilensis</name>
    <dbReference type="NCBI Taxonomy" id="227866"/>
    <lineage>
        <taxon>Bacteria</taxon>
        <taxon>Bacillati</taxon>
        <taxon>Bacillota</taxon>
        <taxon>Bacilli</taxon>
        <taxon>Bacillales</taxon>
        <taxon>Bacillaceae</taxon>
        <taxon>Bacillus</taxon>
    </lineage>
</organism>
<evidence type="ECO:0000313" key="9">
    <source>
        <dbReference type="Proteomes" id="UP000501914"/>
    </source>
</evidence>
<dbReference type="RefSeq" id="WP_167872433.1">
    <property type="nucleotide sequence ID" value="NZ_CP048852.1"/>
</dbReference>
<dbReference type="InterPro" id="IPR016047">
    <property type="entry name" value="M23ase_b-sheet_dom"/>
</dbReference>
<dbReference type="Pfam" id="PF10145">
    <property type="entry name" value="PhageMin_Tail"/>
    <property type="match status" value="1"/>
</dbReference>
<dbReference type="PROSITE" id="PS00922">
    <property type="entry name" value="TRANSGLYCOSYLASE"/>
    <property type="match status" value="1"/>
</dbReference>
<dbReference type="GO" id="GO:0008933">
    <property type="term" value="F:peptidoglycan lytic transglycosylase activity"/>
    <property type="evidence" value="ECO:0007669"/>
    <property type="project" value="InterPro"/>
</dbReference>
<feature type="domain" description="Phage tail tape measure protein" evidence="7">
    <location>
        <begin position="390"/>
        <end position="578"/>
    </location>
</feature>
<comment type="similarity">
    <text evidence="1">Belongs to the transglycosylase Slt family.</text>
</comment>
<feature type="coiled-coil region" evidence="3">
    <location>
        <begin position="1700"/>
        <end position="1734"/>
    </location>
</feature>
<proteinExistence type="inferred from homology"/>
<feature type="domain" description="M23ase beta-sheet core" evidence="6">
    <location>
        <begin position="1580"/>
        <end position="1675"/>
    </location>
</feature>
<feature type="region of interest" description="Disordered" evidence="4">
    <location>
        <begin position="1301"/>
        <end position="1321"/>
    </location>
</feature>
<feature type="coiled-coil region" evidence="3">
    <location>
        <begin position="1797"/>
        <end position="1838"/>
    </location>
</feature>
<evidence type="ECO:0000256" key="3">
    <source>
        <dbReference type="SAM" id="Coils"/>
    </source>
</evidence>
<reference evidence="8 9" key="1">
    <citation type="submission" date="2020-02" db="EMBL/GenBank/DDBJ databases">
        <title>Genome sequencing, annotation and comparative genomic analysis of Bacillus tequilensis EA-CB0015, an effective biological control agent against Pseudocercospora fijiensis in banana plants.</title>
        <authorList>
            <person name="Cuellar-Gaviria T.Z."/>
            <person name="Ju K.-S."/>
            <person name="Villegas-Escobar V."/>
        </authorList>
    </citation>
    <scope>NUCLEOTIDE SEQUENCE [LARGE SCALE GENOMIC DNA]</scope>
    <source>
        <strain evidence="8 9">EA-CB0015</strain>
    </source>
</reference>
<dbReference type="SUPFAM" id="SSF51261">
    <property type="entry name" value="Duplicated hybrid motif"/>
    <property type="match status" value="1"/>
</dbReference>
<feature type="coiled-coil region" evidence="3">
    <location>
        <begin position="1331"/>
        <end position="1390"/>
    </location>
</feature>
<dbReference type="InterPro" id="IPR008258">
    <property type="entry name" value="Transglycosylase_SLT_dom_1"/>
</dbReference>
<name>A0A6H0WMQ0_9BACI</name>
<dbReference type="PANTHER" id="PTHR32083">
    <property type="entry name" value="CILIA AND FLAGELLA-ASSOCIATED PROTEIN 58-RELATED"/>
    <property type="match status" value="1"/>
</dbReference>
<evidence type="ECO:0000259" key="6">
    <source>
        <dbReference type="Pfam" id="PF01551"/>
    </source>
</evidence>
<feature type="region of interest" description="Disordered" evidence="4">
    <location>
        <begin position="2242"/>
        <end position="2261"/>
    </location>
</feature>
<evidence type="ECO:0000256" key="2">
    <source>
        <dbReference type="ARBA" id="ARBA00023054"/>
    </source>
</evidence>
<dbReference type="Proteomes" id="UP000501914">
    <property type="component" value="Chromosome"/>
</dbReference>
<feature type="coiled-coil region" evidence="3">
    <location>
        <begin position="867"/>
        <end position="924"/>
    </location>
</feature>
<dbReference type="CDD" id="cd00254">
    <property type="entry name" value="LT-like"/>
    <property type="match status" value="1"/>
</dbReference>
<sequence length="2297" mass="252592">MSQNLKIILTPQADTSSKTVEQLNQQIKSLEKKLNSLKLNTNIDSTTLKALQEFSSAVDAYQKNLKSYNQTVKETSTVIKNADGSVEKLTQQYKKNGEILQRETKIINNRNAALRQETQEVNKLAQATEKLGQVQKKTEQKNLQGQTTKVVQKNRNGFEDIVYTTDPKTNATSSRTTTNYDQQRKAIEQLNQSLEKLREKGLVSSQALSRLSTSINGARTAAQIDQIANRIKRLDDSSTAKAKTKELEHQVQLYQRQAQINVQNLNTRYGSSLSTANSSALQNYLNSVNQLTARTPNLRTQMQNLNMQFREVSANASSASSNVSGFGEQLAQSFSRMPAYFLSGTMFYSGVQALKSMVEQVIQIDTLMTDIRRVMDLPDYKFNELLQSSIDLGDQLSNKISDILEITGSFGRMGFSESELGDVTKTAQVLQNISDLNPNDTVNTLTAAMLNFNVAAGDSISIADKLNEVDNNYAVSTLDLANSIRKAGSTASTFGVELNELIGYTTAIASTTRESGNVVGNSLKTIFARIGNNQSSIKALEEIGISVKTAGGEAKSSSELIEELAGKWDMLSDAQKQNTSIGVAGIYQLSRFNAMMNNFSIAQSAANTAANSVGSSWKEQQKYADSLQARVNRLSNAFTEMSVASGEALISDSIVVFADALKSLMQLSAQVTKSVGLLPQVFGAATAAVILFNSSLRASALASGTAMGAALKNLILNFNTFTVGVTAASAKTAIWSKITTAFSTSLTNLKKAAMTTGAFLAGSFLPMAAMMAFGVVIEKLISSYSKLKQAREDFEQAKITSIEAITTNKDTTDQLIAQYKELQKAKESGTLSSEKEQEYLQVTQQLAQTFPNLVAGYDSQGQAIIKNNDALQDAIKYTQELADLNKKDIQTGAKDTFSDSLKEIKDLQAEVDQYKKMADTYSKGKGFWSFFENPFADDSSIKNQGVKAEQEALRVEQSLSSSQSKIREQVSKTVEAFNSVKINPQLAKEVNDAFNKIDFSKMDASQLESFSINVSQYMDKIQKALQSGNQTDFSKASQGLENLISQYVNGSDKANGLVLSYGDLKDAVDSTNNSAESAKVTWDENGEGIDALGESVGTLSDKLKDAKGDFEAISSIIRDLVDSKQNDLAISAIQNDAYDAMADNISPLNELLEKMAEGKSLSASEAMKLIQKENDLADAISIENGVVKINRDAVVKLRDAKLKAYNDMQQSVKQDLINQANALNKKINMYKSEVKAIKTVQDAYNMKSDLEKQKQKILDEMKKGNGGAIQYLPKTQEDLNQVTDITDQLEELDKLADLASSSLSETGTSMEDMSSSAEKASEEVKTSMYVADKYKEALEKVNAEIDKYNKQVNDYPKYSQKYRDAIKKEIKALQQKKKLMQEQAKLLKEQIKSGNITQYGIVTSTTSSGGTPSSTGGSYSGKYSSYINSAASKYNVDPALIAAVIQQESGFNAKARSGVGAMGLMQLMPATAKSLGVNNAYDPYQNVMGGTKYLAQQLEKFGGNVEKALAAYNAGPGNVIKYGGIPPFKETQNYVKKIMTNYSKSLSSATSSIASYYTNNSAFRVSSKYGQQESGLRSSPHKGTDFAAKAGTAIKSLQSGKVQIAGYSKTAGNWVVIKQDDGTVAKYMHMLNTPSVKTGQSVKAGQTIGKVGSTGNSTGNHLHLQIEQNGKTIDPEKYMQGIGTSISDASQAEAERQQGIAQAKSDLLSLQGDIDAVNDQIQELQYELVQSKLDEFDKRIGDFDVRIAKDESMANRYTSDSKEFRKYTSDQKKAVAEQAKIQQQKVNWIQKEIKTNKALNSAQRAQLQEELKQAKLDLISVQDQVRELQKQLVQSKVDETLKSIEKSSSKTQGKIKDVDNKISMTEEDEDKVKYYSKQIKLIQQQQKEAKKYIKQLEEQKKAAKGFPDIQEQIAEEIENWKDKQKDFNLELYNTKKSIKDIYKSLADEVVSIYKEMYEKMRDIELEAHQKATQDKIDEIDKEDEEAKYQKELKEKNQAIQETKDKINKLSMDDSSEAKAQVKDLEKQLQEQQKALDEYLKDRSNTKRKEALQDQLDKDEESINNKYDDLVNDERAFKKLEDKLMDGKITDIAKQLNEFTKFINENMKSIGKSISNNLIDKLKDAASALNTVTTGNKTGKKVSSFASGGYTGTGLGAGKLAFLHDKELILNKTDTENMLEAVKQVRQTSTDNSVKTTSKWGQPGKISDVLSKSIALVTPAMNATVASQTNLTKGLIPTLKNFSTPTVTPSTPKGNTSNNQNSFTINVTEASNAKETASLVYKQLANGLKNTGLNFNIT</sequence>
<accession>A0A6H0WMQ0</accession>
<evidence type="ECO:0000256" key="4">
    <source>
        <dbReference type="SAM" id="MobiDB-lite"/>
    </source>
</evidence>